<feature type="region of interest" description="Disordered" evidence="1">
    <location>
        <begin position="1"/>
        <end position="45"/>
    </location>
</feature>
<protein>
    <submittedName>
        <fullName evidence="2">Uncharacterized protein</fullName>
    </submittedName>
</protein>
<name>A0A0C9XMB9_9AGAR</name>
<dbReference type="HOGENOM" id="CLU_2740420_0_0_1"/>
<evidence type="ECO:0000313" key="2">
    <source>
        <dbReference type="EMBL" id="KIK06241.1"/>
    </source>
</evidence>
<dbReference type="EMBL" id="KN838554">
    <property type="protein sequence ID" value="KIK06241.1"/>
    <property type="molecule type" value="Genomic_DNA"/>
</dbReference>
<evidence type="ECO:0000256" key="1">
    <source>
        <dbReference type="SAM" id="MobiDB-lite"/>
    </source>
</evidence>
<evidence type="ECO:0000313" key="3">
    <source>
        <dbReference type="Proteomes" id="UP000054477"/>
    </source>
</evidence>
<dbReference type="Proteomes" id="UP000054477">
    <property type="component" value="Unassembled WGS sequence"/>
</dbReference>
<feature type="compositionally biased region" description="Basic and acidic residues" evidence="1">
    <location>
        <begin position="12"/>
        <end position="26"/>
    </location>
</feature>
<dbReference type="AlphaFoldDB" id="A0A0C9XMB9"/>
<gene>
    <name evidence="2" type="ORF">K443DRAFT_635250</name>
</gene>
<accession>A0A0C9XMB9</accession>
<organism evidence="2 3">
    <name type="scientific">Laccaria amethystina LaAM-08-1</name>
    <dbReference type="NCBI Taxonomy" id="1095629"/>
    <lineage>
        <taxon>Eukaryota</taxon>
        <taxon>Fungi</taxon>
        <taxon>Dikarya</taxon>
        <taxon>Basidiomycota</taxon>
        <taxon>Agaricomycotina</taxon>
        <taxon>Agaricomycetes</taxon>
        <taxon>Agaricomycetidae</taxon>
        <taxon>Agaricales</taxon>
        <taxon>Agaricineae</taxon>
        <taxon>Hydnangiaceae</taxon>
        <taxon>Laccaria</taxon>
    </lineage>
</organism>
<sequence>MLNLAPNQQWEKGPKADRRPCPEIHRQMGGANHPSEQSGYRRDGWLLSGSCRDSAGVQHKTPFAVARVLSK</sequence>
<reference evidence="2 3" key="1">
    <citation type="submission" date="2014-04" db="EMBL/GenBank/DDBJ databases">
        <authorList>
            <consortium name="DOE Joint Genome Institute"/>
            <person name="Kuo A."/>
            <person name="Kohler A."/>
            <person name="Nagy L.G."/>
            <person name="Floudas D."/>
            <person name="Copeland A."/>
            <person name="Barry K.W."/>
            <person name="Cichocki N."/>
            <person name="Veneault-Fourrey C."/>
            <person name="LaButti K."/>
            <person name="Lindquist E.A."/>
            <person name="Lipzen A."/>
            <person name="Lundell T."/>
            <person name="Morin E."/>
            <person name="Murat C."/>
            <person name="Sun H."/>
            <person name="Tunlid A."/>
            <person name="Henrissat B."/>
            <person name="Grigoriev I.V."/>
            <person name="Hibbett D.S."/>
            <person name="Martin F."/>
            <person name="Nordberg H.P."/>
            <person name="Cantor M.N."/>
            <person name="Hua S.X."/>
        </authorList>
    </citation>
    <scope>NUCLEOTIDE SEQUENCE [LARGE SCALE GENOMIC DNA]</scope>
    <source>
        <strain evidence="2 3">LaAM-08-1</strain>
    </source>
</reference>
<keyword evidence="3" id="KW-1185">Reference proteome</keyword>
<proteinExistence type="predicted"/>
<reference evidence="3" key="2">
    <citation type="submission" date="2015-01" db="EMBL/GenBank/DDBJ databases">
        <title>Evolutionary Origins and Diversification of the Mycorrhizal Mutualists.</title>
        <authorList>
            <consortium name="DOE Joint Genome Institute"/>
            <consortium name="Mycorrhizal Genomics Consortium"/>
            <person name="Kohler A."/>
            <person name="Kuo A."/>
            <person name="Nagy L.G."/>
            <person name="Floudas D."/>
            <person name="Copeland A."/>
            <person name="Barry K.W."/>
            <person name="Cichocki N."/>
            <person name="Veneault-Fourrey C."/>
            <person name="LaButti K."/>
            <person name="Lindquist E.A."/>
            <person name="Lipzen A."/>
            <person name="Lundell T."/>
            <person name="Morin E."/>
            <person name="Murat C."/>
            <person name="Riley R."/>
            <person name="Ohm R."/>
            <person name="Sun H."/>
            <person name="Tunlid A."/>
            <person name="Henrissat B."/>
            <person name="Grigoriev I.V."/>
            <person name="Hibbett D.S."/>
            <person name="Martin F."/>
        </authorList>
    </citation>
    <scope>NUCLEOTIDE SEQUENCE [LARGE SCALE GENOMIC DNA]</scope>
    <source>
        <strain evidence="3">LaAM-08-1</strain>
    </source>
</reference>
<feature type="compositionally biased region" description="Polar residues" evidence="1">
    <location>
        <begin position="1"/>
        <end position="10"/>
    </location>
</feature>